<sequence length="364" mass="39415">MDRRSFMKTAGLAAGSAAAVSGIAAPAIAQGAMELKMVTTWPKNLPGLGVGAQRLADRIGTLTEGRITVKVFAAGELVPPFESFDAVSTGTADLYHAADYYFQGKHKALNFFTTVPMGLTAAELNAWINYMGGQDLWDELSGQFNIKAFQVGNTGAQMGGWFKNELKSLEDLKGLNFRMPGLGGEVLRRLGVNVQSLPGGEIFTALQSGAIDGTDWVGPWSDLAFGFYKILKNYYYPSMFEPGAAISLGVNRGVWDKLSDSDKELFRVVSMAENNQMYSDFKANDGQALETLVSEHGVKLHEFPEDILMALGKTSDEVVAEVGQEDALSKKIYESFLSARKLTGRSSSTTEKAFLIARDRVLAG</sequence>
<dbReference type="PANTHER" id="PTHR33376:SF5">
    <property type="entry name" value="EXTRACYTOPLASMIC SOLUTE RECEPTOR PROTEIN"/>
    <property type="match status" value="1"/>
</dbReference>
<name>A0A7S8HB46_9HYPH</name>
<dbReference type="Gene3D" id="3.40.190.170">
    <property type="entry name" value="Bacterial extracellular solute-binding protein, family 7"/>
    <property type="match status" value="1"/>
</dbReference>
<protein>
    <submittedName>
        <fullName evidence="5">TRAP transporter substrate-binding protein</fullName>
    </submittedName>
</protein>
<feature type="binding site" evidence="3">
    <location>
        <position position="216"/>
    </location>
    <ligand>
        <name>Na(+)</name>
        <dbReference type="ChEBI" id="CHEBI:29101"/>
    </ligand>
</feature>
<dbReference type="KEGG" id="kmn:HW532_05620"/>
<dbReference type="GO" id="GO:0046872">
    <property type="term" value="F:metal ion binding"/>
    <property type="evidence" value="ECO:0007669"/>
    <property type="project" value="UniProtKB-KW"/>
</dbReference>
<dbReference type="Pfam" id="PF03480">
    <property type="entry name" value="DctP"/>
    <property type="match status" value="1"/>
</dbReference>
<dbReference type="AlphaFoldDB" id="A0A7S8HB46"/>
<gene>
    <name evidence="5" type="ORF">HW532_05620</name>
</gene>
<dbReference type="CDD" id="cd13604">
    <property type="entry name" value="PBP2_TRAP_ketoacid_lactate_like"/>
    <property type="match status" value="1"/>
</dbReference>
<dbReference type="Proteomes" id="UP000593594">
    <property type="component" value="Chromosome"/>
</dbReference>
<evidence type="ECO:0000313" key="6">
    <source>
        <dbReference type="Proteomes" id="UP000593594"/>
    </source>
</evidence>
<dbReference type="InterPro" id="IPR006311">
    <property type="entry name" value="TAT_signal"/>
</dbReference>
<dbReference type="GO" id="GO:0031317">
    <property type="term" value="C:tripartite ATP-independent periplasmic transporter complex"/>
    <property type="evidence" value="ECO:0007669"/>
    <property type="project" value="InterPro"/>
</dbReference>
<organism evidence="5 6">
    <name type="scientific">Kaustia mangrovi</name>
    <dbReference type="NCBI Taxonomy" id="2593653"/>
    <lineage>
        <taxon>Bacteria</taxon>
        <taxon>Pseudomonadati</taxon>
        <taxon>Pseudomonadota</taxon>
        <taxon>Alphaproteobacteria</taxon>
        <taxon>Hyphomicrobiales</taxon>
        <taxon>Parvibaculaceae</taxon>
        <taxon>Kaustia</taxon>
    </lineage>
</organism>
<dbReference type="RefSeq" id="WP_213163457.1">
    <property type="nucleotide sequence ID" value="NZ_CP058214.1"/>
</dbReference>
<feature type="binding site" evidence="3">
    <location>
        <position position="215"/>
    </location>
    <ligand>
        <name>substrate</name>
    </ligand>
</feature>
<dbReference type="InterPro" id="IPR018389">
    <property type="entry name" value="DctP_fam"/>
</dbReference>
<evidence type="ECO:0000256" key="1">
    <source>
        <dbReference type="ARBA" id="ARBA00022729"/>
    </source>
</evidence>
<feature type="binding site" evidence="2">
    <location>
        <position position="157"/>
    </location>
    <ligand>
        <name>substrate</name>
    </ligand>
</feature>
<dbReference type="InterPro" id="IPR026289">
    <property type="entry name" value="SBP_TakP-like"/>
</dbReference>
<dbReference type="EMBL" id="CP058214">
    <property type="protein sequence ID" value="QPC42225.1"/>
    <property type="molecule type" value="Genomic_DNA"/>
</dbReference>
<keyword evidence="3" id="KW-0479">Metal-binding</keyword>
<feature type="binding site" evidence="3">
    <location>
        <position position="241"/>
    </location>
    <ligand>
        <name>substrate</name>
    </ligand>
</feature>
<dbReference type="PROSITE" id="PS51318">
    <property type="entry name" value="TAT"/>
    <property type="match status" value="1"/>
</dbReference>
<dbReference type="InterPro" id="IPR038404">
    <property type="entry name" value="TRAP_DctP_sf"/>
</dbReference>
<dbReference type="NCBIfam" id="NF037995">
    <property type="entry name" value="TRAP_S1"/>
    <property type="match status" value="1"/>
</dbReference>
<dbReference type="PIRSF" id="PIRSF039026">
    <property type="entry name" value="SiaP"/>
    <property type="match status" value="1"/>
</dbReference>
<dbReference type="Gene3D" id="3.40.190.10">
    <property type="entry name" value="Periplasmic binding protein-like II"/>
    <property type="match status" value="1"/>
</dbReference>
<accession>A0A7S8HB46</accession>
<keyword evidence="6" id="KW-1185">Reference proteome</keyword>
<dbReference type="NCBIfam" id="TIGR01409">
    <property type="entry name" value="TAT_signal_seq"/>
    <property type="match status" value="1"/>
</dbReference>
<evidence type="ECO:0000313" key="5">
    <source>
        <dbReference type="EMBL" id="QPC42225.1"/>
    </source>
</evidence>
<evidence type="ECO:0000256" key="4">
    <source>
        <dbReference type="SAM" id="SignalP"/>
    </source>
</evidence>
<keyword evidence="1 4" id="KW-0732">Signal</keyword>
<feature type="signal peptide" evidence="4">
    <location>
        <begin position="1"/>
        <end position="29"/>
    </location>
</feature>
<evidence type="ECO:0000256" key="3">
    <source>
        <dbReference type="PIRSR" id="PIRSR039026-2"/>
    </source>
</evidence>
<reference evidence="5 6" key="1">
    <citation type="submission" date="2020-06" db="EMBL/GenBank/DDBJ databases">
        <title>Genome sequence of 2 isolates from Red Sea Mangroves.</title>
        <authorList>
            <person name="Sefrji F."/>
            <person name="Michoud G."/>
            <person name="Merlino G."/>
            <person name="Daffonchio D."/>
        </authorList>
    </citation>
    <scope>NUCLEOTIDE SEQUENCE [LARGE SCALE GENOMIC DNA]</scope>
    <source>
        <strain evidence="5 6">R1DC25</strain>
    </source>
</reference>
<proteinExistence type="predicted"/>
<feature type="chain" id="PRO_5032700733" evidence="4">
    <location>
        <begin position="30"/>
        <end position="364"/>
    </location>
</feature>
<feature type="binding site" evidence="2">
    <location>
        <position position="178"/>
    </location>
    <ligand>
        <name>substrate</name>
    </ligand>
</feature>
<evidence type="ECO:0000256" key="2">
    <source>
        <dbReference type="PIRSR" id="PIRSR039026-1"/>
    </source>
</evidence>
<dbReference type="GO" id="GO:0055085">
    <property type="term" value="P:transmembrane transport"/>
    <property type="evidence" value="ECO:0007669"/>
    <property type="project" value="InterPro"/>
</dbReference>
<dbReference type="PANTHER" id="PTHR33376">
    <property type="match status" value="1"/>
</dbReference>
<dbReference type="InterPro" id="IPR019546">
    <property type="entry name" value="TAT_signal_bac_arc"/>
</dbReference>